<protein>
    <submittedName>
        <fullName evidence="6">GntR family transcriptional regulator</fullName>
    </submittedName>
</protein>
<dbReference type="CDD" id="cd07377">
    <property type="entry name" value="WHTH_GntR"/>
    <property type="match status" value="1"/>
</dbReference>
<feature type="region of interest" description="Disordered" evidence="4">
    <location>
        <begin position="1"/>
        <end position="31"/>
    </location>
</feature>
<evidence type="ECO:0000313" key="6">
    <source>
        <dbReference type="EMBL" id="PWR19226.1"/>
    </source>
</evidence>
<dbReference type="Pfam" id="PF00392">
    <property type="entry name" value="GntR"/>
    <property type="match status" value="1"/>
</dbReference>
<dbReference type="InterPro" id="IPR036388">
    <property type="entry name" value="WH-like_DNA-bd_sf"/>
</dbReference>
<dbReference type="PRINTS" id="PR00035">
    <property type="entry name" value="HTHGNTR"/>
</dbReference>
<keyword evidence="2" id="KW-0238">DNA-binding</keyword>
<dbReference type="PANTHER" id="PTHR43537">
    <property type="entry name" value="TRANSCRIPTIONAL REGULATOR, GNTR FAMILY"/>
    <property type="match status" value="1"/>
</dbReference>
<proteinExistence type="predicted"/>
<name>A0A317DZC1_9PROT</name>
<evidence type="ECO:0000256" key="1">
    <source>
        <dbReference type="ARBA" id="ARBA00023015"/>
    </source>
</evidence>
<evidence type="ECO:0000256" key="3">
    <source>
        <dbReference type="ARBA" id="ARBA00023163"/>
    </source>
</evidence>
<dbReference type="OrthoDB" id="9789310at2"/>
<evidence type="ECO:0000256" key="2">
    <source>
        <dbReference type="ARBA" id="ARBA00023125"/>
    </source>
</evidence>
<dbReference type="PANTHER" id="PTHR43537:SF49">
    <property type="entry name" value="TRANSCRIPTIONAL REGULATORY PROTEIN"/>
    <property type="match status" value="1"/>
</dbReference>
<keyword evidence="7" id="KW-1185">Reference proteome</keyword>
<dbReference type="InterPro" id="IPR008920">
    <property type="entry name" value="TF_FadR/GntR_C"/>
</dbReference>
<dbReference type="Proteomes" id="UP000246077">
    <property type="component" value="Unassembled WGS sequence"/>
</dbReference>
<dbReference type="Gene3D" id="1.10.10.10">
    <property type="entry name" value="Winged helix-like DNA-binding domain superfamily/Winged helix DNA-binding domain"/>
    <property type="match status" value="1"/>
</dbReference>
<evidence type="ECO:0000256" key="4">
    <source>
        <dbReference type="SAM" id="MobiDB-lite"/>
    </source>
</evidence>
<sequence length="241" mass="26505">MLSEVILSTTASPRSAPPAPSRSRPRRSATRSEELRLVIADEIVQGRLTPGTPLEEVEIAKRFGVSRTPVREAIRELAASGLVEARPHRSALVALPSLDRLRGMFEVMAELEAICAGLAALNMTSAERLNLEKLHGQLGELVRQGDPQRYHEQNEYFHSAIYHGSHNDYLAEITLATRARLSPFRRAQFRTLGRLALSHAEHDRVVTAIVRGDKAGAEGAMRGHITVVEATYERYSALAGA</sequence>
<dbReference type="GO" id="GO:0003700">
    <property type="term" value="F:DNA-binding transcription factor activity"/>
    <property type="evidence" value="ECO:0007669"/>
    <property type="project" value="InterPro"/>
</dbReference>
<dbReference type="EMBL" id="QGLF01000005">
    <property type="protein sequence ID" value="PWR19226.1"/>
    <property type="molecule type" value="Genomic_DNA"/>
</dbReference>
<dbReference type="Gene3D" id="1.20.120.530">
    <property type="entry name" value="GntR ligand-binding domain-like"/>
    <property type="match status" value="1"/>
</dbReference>
<feature type="domain" description="HTH gntR-type" evidence="5">
    <location>
        <begin position="29"/>
        <end position="96"/>
    </location>
</feature>
<keyword evidence="3" id="KW-0804">Transcription</keyword>
<dbReference type="PROSITE" id="PS50949">
    <property type="entry name" value="HTH_GNTR"/>
    <property type="match status" value="1"/>
</dbReference>
<dbReference type="InterPro" id="IPR036390">
    <property type="entry name" value="WH_DNA-bd_sf"/>
</dbReference>
<dbReference type="SUPFAM" id="SSF46785">
    <property type="entry name" value="Winged helix' DNA-binding domain"/>
    <property type="match status" value="1"/>
</dbReference>
<dbReference type="SMART" id="SM00895">
    <property type="entry name" value="FCD"/>
    <property type="match status" value="1"/>
</dbReference>
<evidence type="ECO:0000259" key="5">
    <source>
        <dbReference type="PROSITE" id="PS50949"/>
    </source>
</evidence>
<reference evidence="7" key="1">
    <citation type="submission" date="2018-05" db="EMBL/GenBank/DDBJ databases">
        <title>Zavarzinia sp. HR-AS.</title>
        <authorList>
            <person name="Lee Y."/>
            <person name="Jeon C.O."/>
        </authorList>
    </citation>
    <scope>NUCLEOTIDE SEQUENCE [LARGE SCALE GENOMIC DNA]</scope>
    <source>
        <strain evidence="7">DSM 1231</strain>
    </source>
</reference>
<comment type="caution">
    <text evidence="6">The sequence shown here is derived from an EMBL/GenBank/DDBJ whole genome shotgun (WGS) entry which is preliminary data.</text>
</comment>
<dbReference type="InterPro" id="IPR000524">
    <property type="entry name" value="Tscrpt_reg_HTH_GntR"/>
</dbReference>
<organism evidence="6 7">
    <name type="scientific">Zavarzinia compransoris</name>
    <dbReference type="NCBI Taxonomy" id="1264899"/>
    <lineage>
        <taxon>Bacteria</taxon>
        <taxon>Pseudomonadati</taxon>
        <taxon>Pseudomonadota</taxon>
        <taxon>Alphaproteobacteria</taxon>
        <taxon>Rhodospirillales</taxon>
        <taxon>Zavarziniaceae</taxon>
        <taxon>Zavarzinia</taxon>
    </lineage>
</organism>
<gene>
    <name evidence="6" type="ORF">DKG75_18845</name>
</gene>
<dbReference type="SUPFAM" id="SSF48008">
    <property type="entry name" value="GntR ligand-binding domain-like"/>
    <property type="match status" value="1"/>
</dbReference>
<dbReference type="SMART" id="SM00345">
    <property type="entry name" value="HTH_GNTR"/>
    <property type="match status" value="1"/>
</dbReference>
<accession>A0A317DZC1</accession>
<keyword evidence="1" id="KW-0805">Transcription regulation</keyword>
<dbReference type="Pfam" id="PF07729">
    <property type="entry name" value="FCD"/>
    <property type="match status" value="1"/>
</dbReference>
<evidence type="ECO:0000313" key="7">
    <source>
        <dbReference type="Proteomes" id="UP000246077"/>
    </source>
</evidence>
<dbReference type="AlphaFoldDB" id="A0A317DZC1"/>
<dbReference type="InterPro" id="IPR011711">
    <property type="entry name" value="GntR_C"/>
</dbReference>
<dbReference type="GO" id="GO:0003677">
    <property type="term" value="F:DNA binding"/>
    <property type="evidence" value="ECO:0007669"/>
    <property type="project" value="UniProtKB-KW"/>
</dbReference>